<dbReference type="GO" id="GO:0006529">
    <property type="term" value="P:asparagine biosynthetic process"/>
    <property type="evidence" value="ECO:0007669"/>
    <property type="project" value="UniProtKB-KW"/>
</dbReference>
<keyword evidence="3" id="KW-0061">Asparagine biosynthesis</keyword>
<evidence type="ECO:0000313" key="6">
    <source>
        <dbReference type="Proteomes" id="UP000248555"/>
    </source>
</evidence>
<comment type="catalytic activity">
    <reaction evidence="4">
        <text>L-aspartate + L-glutamine + ATP + H2O = L-asparagine + L-glutamate + AMP + diphosphate + H(+)</text>
        <dbReference type="Rhea" id="RHEA:12228"/>
        <dbReference type="ChEBI" id="CHEBI:15377"/>
        <dbReference type="ChEBI" id="CHEBI:15378"/>
        <dbReference type="ChEBI" id="CHEBI:29985"/>
        <dbReference type="ChEBI" id="CHEBI:29991"/>
        <dbReference type="ChEBI" id="CHEBI:30616"/>
        <dbReference type="ChEBI" id="CHEBI:33019"/>
        <dbReference type="ChEBI" id="CHEBI:58048"/>
        <dbReference type="ChEBI" id="CHEBI:58359"/>
        <dbReference type="ChEBI" id="CHEBI:456215"/>
        <dbReference type="EC" id="6.3.5.4"/>
    </reaction>
</comment>
<dbReference type="EMBL" id="QLMH01000004">
    <property type="protein sequence ID" value="RAK20396.1"/>
    <property type="molecule type" value="Genomic_DNA"/>
</dbReference>
<dbReference type="Gene3D" id="3.40.50.620">
    <property type="entry name" value="HUPs"/>
    <property type="match status" value="1"/>
</dbReference>
<dbReference type="AlphaFoldDB" id="A0A327YJL0"/>
<comment type="pathway">
    <text evidence="1">Amino-acid biosynthesis; L-asparagine biosynthesis; L-asparagine from L-aspartate (L-Gln route): step 1/1.</text>
</comment>
<dbReference type="SUPFAM" id="SSF52402">
    <property type="entry name" value="Adenine nucleotide alpha hydrolases-like"/>
    <property type="match status" value="1"/>
</dbReference>
<dbReference type="PANTHER" id="PTHR43284:SF1">
    <property type="entry name" value="ASPARAGINE SYNTHETASE"/>
    <property type="match status" value="1"/>
</dbReference>
<keyword evidence="3" id="KW-0028">Amino-acid biosynthesis</keyword>
<evidence type="ECO:0000256" key="4">
    <source>
        <dbReference type="ARBA" id="ARBA00048741"/>
    </source>
</evidence>
<name>A0A327YJL0_9BACL</name>
<dbReference type="OrthoDB" id="1551487at2"/>
<evidence type="ECO:0000256" key="2">
    <source>
        <dbReference type="ARBA" id="ARBA00012737"/>
    </source>
</evidence>
<keyword evidence="6" id="KW-1185">Reference proteome</keyword>
<protein>
    <recommendedName>
        <fullName evidence="2">asparagine synthase (glutamine-hydrolyzing)</fullName>
        <ecNumber evidence="2">6.3.5.4</ecNumber>
    </recommendedName>
</protein>
<reference evidence="5 6" key="1">
    <citation type="submission" date="2018-06" db="EMBL/GenBank/DDBJ databases">
        <title>Genomic Encyclopedia of Type Strains, Phase III (KMG-III): the genomes of soil and plant-associated and newly described type strains.</title>
        <authorList>
            <person name="Whitman W."/>
        </authorList>
    </citation>
    <scope>NUCLEOTIDE SEQUENCE [LARGE SCALE GENOMIC DNA]</scope>
    <source>
        <strain evidence="5 6">CGMCC 1.8979</strain>
    </source>
</reference>
<gene>
    <name evidence="5" type="ORF">B0I26_10447</name>
</gene>
<dbReference type="Proteomes" id="UP000248555">
    <property type="component" value="Unassembled WGS sequence"/>
</dbReference>
<dbReference type="InterPro" id="IPR051786">
    <property type="entry name" value="ASN_synthetase/amidase"/>
</dbReference>
<proteinExistence type="predicted"/>
<evidence type="ECO:0000313" key="5">
    <source>
        <dbReference type="EMBL" id="RAK20396.1"/>
    </source>
</evidence>
<accession>A0A327YJL0</accession>
<evidence type="ECO:0000256" key="3">
    <source>
        <dbReference type="ARBA" id="ARBA00022888"/>
    </source>
</evidence>
<dbReference type="GO" id="GO:0004066">
    <property type="term" value="F:asparagine synthase (glutamine-hydrolyzing) activity"/>
    <property type="evidence" value="ECO:0007669"/>
    <property type="project" value="UniProtKB-EC"/>
</dbReference>
<evidence type="ECO:0000256" key="1">
    <source>
        <dbReference type="ARBA" id="ARBA00005187"/>
    </source>
</evidence>
<sequence length="455" mass="53416">MKQFETDWLGSKPIFYNEKTGKVSENINEVIDYNNLEFDPEGFNNYLEFGYSVFEQTPIKNVKFLRYSTRLIIDDNNKIHIKYLKDPAENWYGKTTSEIDVLERLEAEIQKWENSVKGEIIIPTSGGYDSRILNIMIKDKSRIKSFTYGISDNQDDSFEVVYAKKISEILNTKWKQIKLGHFHNYLDEWYQLYGVSTHAHGMYHMEFYSKILKEVSGGNPFLSGIIGDAWAGNVNIPDINLNTLNKLGYTHGMNADPKQSYLKSNNYLKEKYLEINKFKLKDPYWKVIESMRLKIILLSYLLRIPRYYGFNPWSPFIDINIALSMHTIPLKRKVNRAWQSDFFKKYSLNLEELDLKVNKTNSLNYQAMLISKLKPLNVELLREVINPSYVDWINKNVIYISSSKKLIRKLLNVKKLGGALRRSGIRDTILTAYCAYLTLKPIEQLLEKRNHFYKN</sequence>
<dbReference type="RefSeq" id="WP_111644704.1">
    <property type="nucleotide sequence ID" value="NZ_QLMH01000004.1"/>
</dbReference>
<comment type="caution">
    <text evidence="5">The sequence shown here is derived from an EMBL/GenBank/DDBJ whole genome shotgun (WGS) entry which is preliminary data.</text>
</comment>
<dbReference type="PANTHER" id="PTHR43284">
    <property type="entry name" value="ASPARAGINE SYNTHETASE (GLUTAMINE-HYDROLYZING)"/>
    <property type="match status" value="1"/>
</dbReference>
<organism evidence="5 6">
    <name type="scientific">Paranoxybacillus vitaminiphilus</name>
    <dbReference type="NCBI Taxonomy" id="581036"/>
    <lineage>
        <taxon>Bacteria</taxon>
        <taxon>Bacillati</taxon>
        <taxon>Bacillota</taxon>
        <taxon>Bacilli</taxon>
        <taxon>Bacillales</taxon>
        <taxon>Anoxybacillaceae</taxon>
        <taxon>Paranoxybacillus</taxon>
    </lineage>
</organism>
<dbReference type="InterPro" id="IPR014729">
    <property type="entry name" value="Rossmann-like_a/b/a_fold"/>
</dbReference>
<dbReference type="EC" id="6.3.5.4" evidence="2"/>